<keyword evidence="3" id="KW-1185">Reference proteome</keyword>
<name>A0A2K9MCY0_9RHOB</name>
<sequence>MTTTGMARAWAITRKDGVVLGFTDHDGELRFAGVVFRPRAGLTAQAVVQGAGLSVDNTEAVGALSDEAITERDILAGRWDGAELRQWDVDWQAPDQHRLVFRGHLGEVSRSGGAFKAELRGLAEALNRPMGRVFHPRCSAVLGDGACKVDLTRPGLTGEGHVVSVEGGRLRLGGLEGFSDRWFERGMLRLTSGAAEGLSGHVKNDRALPQGQREVDLWTQTGILPAPGDRVKLIAGCDKAAETCRLKFNNYLNFRGFPHLPQEDWLMAPGKESGRSEEILRKFREGGGIVEV</sequence>
<evidence type="ECO:0000259" key="1">
    <source>
        <dbReference type="Pfam" id="PF09356"/>
    </source>
</evidence>
<dbReference type="EMBL" id="CP025583">
    <property type="protein sequence ID" value="AUM73499.1"/>
    <property type="molecule type" value="Genomic_DNA"/>
</dbReference>
<proteinExistence type="predicted"/>
<protein>
    <recommendedName>
        <fullName evidence="1">Bacteriophage phiJL001 Gp84 C-terminal domain-containing protein</fullName>
    </recommendedName>
</protein>
<gene>
    <name evidence="2" type="ORF">CYR75_03625</name>
</gene>
<reference evidence="3" key="1">
    <citation type="submission" date="2017-12" db="EMBL/GenBank/DDBJ databases">
        <title>Genomic analysis of Paracoccus sp. CBA4604.</title>
        <authorList>
            <person name="Roh S.W."/>
            <person name="Kim J.Y."/>
            <person name="Kim J.S."/>
        </authorList>
    </citation>
    <scope>NUCLEOTIDE SEQUENCE [LARGE SCALE GENOMIC DNA]</scope>
    <source>
        <strain evidence="3">CBA4604</strain>
    </source>
</reference>
<feature type="domain" description="Bacteriophage phiJL001 Gp84 C-terminal" evidence="1">
    <location>
        <begin position="181"/>
        <end position="264"/>
    </location>
</feature>
<dbReference type="Pfam" id="PF09356">
    <property type="entry name" value="Phage_BR0599"/>
    <property type="match status" value="1"/>
</dbReference>
<dbReference type="OrthoDB" id="1633386at2"/>
<evidence type="ECO:0000313" key="3">
    <source>
        <dbReference type="Proteomes" id="UP000234882"/>
    </source>
</evidence>
<dbReference type="RefSeq" id="WP_101498883.1">
    <property type="nucleotide sequence ID" value="NZ_CP025583.1"/>
</dbReference>
<dbReference type="InterPro" id="IPR018964">
    <property type="entry name" value="Phage_phiJL001_Gp84_C"/>
</dbReference>
<dbReference type="Pfam" id="PF09931">
    <property type="entry name" value="Phage_phiJL001_Gp84_N"/>
    <property type="match status" value="1"/>
</dbReference>
<dbReference type="NCBIfam" id="TIGR02218">
    <property type="entry name" value="phg_TIGR02218"/>
    <property type="match status" value="1"/>
</dbReference>
<dbReference type="KEGG" id="paru:CYR75_03625"/>
<dbReference type="InterPro" id="IPR011928">
    <property type="entry name" value="Phage_phiJL001_Gp84"/>
</dbReference>
<evidence type="ECO:0000313" key="2">
    <source>
        <dbReference type="EMBL" id="AUM73499.1"/>
    </source>
</evidence>
<accession>A0A2K9MCY0</accession>
<organism evidence="2 3">
    <name type="scientific">Paracoccus jeotgali</name>
    <dbReference type="NCBI Taxonomy" id="2065379"/>
    <lineage>
        <taxon>Bacteria</taxon>
        <taxon>Pseudomonadati</taxon>
        <taxon>Pseudomonadota</taxon>
        <taxon>Alphaproteobacteria</taxon>
        <taxon>Rhodobacterales</taxon>
        <taxon>Paracoccaceae</taxon>
        <taxon>Paracoccus</taxon>
    </lineage>
</organism>
<dbReference type="AlphaFoldDB" id="A0A2K9MCY0"/>
<dbReference type="Proteomes" id="UP000234882">
    <property type="component" value="Chromosome"/>
</dbReference>